<evidence type="ECO:0000256" key="14">
    <source>
        <dbReference type="PIRNR" id="PIRNR004638"/>
    </source>
</evidence>
<dbReference type="GO" id="GO:0070818">
    <property type="term" value="F:protoporphyrinogen oxidase activity"/>
    <property type="evidence" value="ECO:0007669"/>
    <property type="project" value="UniProtKB-UniRule"/>
</dbReference>
<evidence type="ECO:0000256" key="13">
    <source>
        <dbReference type="ARBA" id="ARBA00048390"/>
    </source>
</evidence>
<evidence type="ECO:0000256" key="15">
    <source>
        <dbReference type="SAM" id="Phobius"/>
    </source>
</evidence>
<gene>
    <name evidence="16" type="ORF">A8M32_06655</name>
</gene>
<comment type="cofactor">
    <cofactor evidence="14">
        <name>heme b</name>
        <dbReference type="ChEBI" id="CHEBI:60344"/>
    </cofactor>
    <text evidence="14">Binds 1 heme b (iron(II)-protoporphyrin IX) group per subunit.</text>
</comment>
<comment type="subcellular location">
    <subcellularLocation>
        <location evidence="1">Cell membrane</location>
        <topology evidence="1">Multi-pass membrane protein</topology>
    </subcellularLocation>
</comment>
<evidence type="ECO:0000256" key="2">
    <source>
        <dbReference type="ARBA" id="ARBA00005073"/>
    </source>
</evidence>
<dbReference type="PANTHER" id="PTHR40255:SF1">
    <property type="entry name" value="PROTOPORPHYRINOGEN IX OXIDASE"/>
    <property type="match status" value="1"/>
</dbReference>
<dbReference type="RefSeq" id="WP_069457628.1">
    <property type="nucleotide sequence ID" value="NZ_LYBW01000049.1"/>
</dbReference>
<keyword evidence="8 14" id="KW-0479">Metal-binding</keyword>
<dbReference type="PIRSF" id="PIRSF004638">
    <property type="entry name" value="UCP004638"/>
    <property type="match status" value="1"/>
</dbReference>
<evidence type="ECO:0000256" key="6">
    <source>
        <dbReference type="ARBA" id="ARBA00022617"/>
    </source>
</evidence>
<comment type="similarity">
    <text evidence="3 14">Belongs to the HemJ family.</text>
</comment>
<keyword evidence="11 14" id="KW-0408">Iron</keyword>
<feature type="transmembrane region" description="Helical" evidence="15">
    <location>
        <begin position="7"/>
        <end position="28"/>
    </location>
</feature>
<evidence type="ECO:0000256" key="5">
    <source>
        <dbReference type="ARBA" id="ARBA00022475"/>
    </source>
</evidence>
<dbReference type="STRING" id="1752398.A8M32_06655"/>
<keyword evidence="9 15" id="KW-1133">Transmembrane helix</keyword>
<organism evidence="16 17">
    <name type="scientific">Sinorhizobium alkalisoli</name>
    <dbReference type="NCBI Taxonomy" id="1752398"/>
    <lineage>
        <taxon>Bacteria</taxon>
        <taxon>Pseudomonadati</taxon>
        <taxon>Pseudomonadota</taxon>
        <taxon>Alphaproteobacteria</taxon>
        <taxon>Hyphomicrobiales</taxon>
        <taxon>Rhizobiaceae</taxon>
        <taxon>Sinorhizobium/Ensifer group</taxon>
        <taxon>Sinorhizobium</taxon>
    </lineage>
</organism>
<evidence type="ECO:0000256" key="10">
    <source>
        <dbReference type="ARBA" id="ARBA00023002"/>
    </source>
</evidence>
<feature type="transmembrane region" description="Helical" evidence="15">
    <location>
        <begin position="48"/>
        <end position="71"/>
    </location>
</feature>
<comment type="function">
    <text evidence="14">Catalyzes the oxidation of protoporphyrinogen IX to protoporphyrin IX.</text>
</comment>
<evidence type="ECO:0000313" key="16">
    <source>
        <dbReference type="EMBL" id="ODR92111.1"/>
    </source>
</evidence>
<reference evidence="17" key="1">
    <citation type="submission" date="2016-05" db="EMBL/GenBank/DDBJ databases">
        <authorList>
            <person name="Li Y."/>
        </authorList>
    </citation>
    <scope>NUCLEOTIDE SEQUENCE [LARGE SCALE GENOMIC DNA]</scope>
    <source>
        <strain evidence="17">YIC4027</strain>
    </source>
</reference>
<evidence type="ECO:0000256" key="11">
    <source>
        <dbReference type="ARBA" id="ARBA00023004"/>
    </source>
</evidence>
<dbReference type="AlphaFoldDB" id="A0A1E3VG59"/>
<dbReference type="EMBL" id="LYBW01000049">
    <property type="protein sequence ID" value="ODR92111.1"/>
    <property type="molecule type" value="Genomic_DNA"/>
</dbReference>
<dbReference type="GO" id="GO:0005886">
    <property type="term" value="C:plasma membrane"/>
    <property type="evidence" value="ECO:0007669"/>
    <property type="project" value="UniProtKB-SubCell"/>
</dbReference>
<evidence type="ECO:0000256" key="7">
    <source>
        <dbReference type="ARBA" id="ARBA00022692"/>
    </source>
</evidence>
<keyword evidence="7 15" id="KW-0812">Transmembrane</keyword>
<proteinExistence type="inferred from homology"/>
<feature type="transmembrane region" description="Helical" evidence="15">
    <location>
        <begin position="113"/>
        <end position="135"/>
    </location>
</feature>
<dbReference type="GO" id="GO:0006782">
    <property type="term" value="P:protoporphyrinogen IX biosynthetic process"/>
    <property type="evidence" value="ECO:0007669"/>
    <property type="project" value="UniProtKB-UniRule"/>
</dbReference>
<keyword evidence="5 14" id="KW-1003">Cell membrane</keyword>
<protein>
    <recommendedName>
        <fullName evidence="4 14">Protoporphyrinogen IX oxidase</fullName>
        <ecNumber evidence="14">1.3.99.-</ecNumber>
    </recommendedName>
</protein>
<keyword evidence="12 14" id="KW-0472">Membrane</keyword>
<evidence type="ECO:0000256" key="1">
    <source>
        <dbReference type="ARBA" id="ARBA00004651"/>
    </source>
</evidence>
<dbReference type="EC" id="1.3.99.-" evidence="14"/>
<evidence type="ECO:0000313" key="17">
    <source>
        <dbReference type="Proteomes" id="UP000094342"/>
    </source>
</evidence>
<sequence>MMTTLKFFHIAAIALWAGGLISLPGLYAQRASVRDEESLYRLQMMVRFAYVAVISPAAFIAIATGTVLIFGQQTFAGWFSIKLFFVSALVVLHVLAGLVIIRLFRQGETYPQWQFVLTTAATSAVVLAIMFMVLAKPSIHAGGSLAVFEPGGLHRLARAVSPWTIP</sequence>
<evidence type="ECO:0000256" key="9">
    <source>
        <dbReference type="ARBA" id="ARBA00022989"/>
    </source>
</evidence>
<dbReference type="OrthoDB" id="7570050at2"/>
<feature type="transmembrane region" description="Helical" evidence="15">
    <location>
        <begin position="83"/>
        <end position="101"/>
    </location>
</feature>
<dbReference type="UniPathway" id="UPA00251">
    <property type="reaction ID" value="UER00324"/>
</dbReference>
<evidence type="ECO:0000256" key="4">
    <source>
        <dbReference type="ARBA" id="ARBA00017504"/>
    </source>
</evidence>
<name>A0A1E3VG59_9HYPH</name>
<dbReference type="Proteomes" id="UP000094342">
    <property type="component" value="Unassembled WGS sequence"/>
</dbReference>
<keyword evidence="17" id="KW-1185">Reference proteome</keyword>
<comment type="catalytic activity">
    <reaction evidence="13 14">
        <text>protoporphyrinogen IX + 3 A = protoporphyrin IX + 3 AH2</text>
        <dbReference type="Rhea" id="RHEA:62000"/>
        <dbReference type="ChEBI" id="CHEBI:13193"/>
        <dbReference type="ChEBI" id="CHEBI:17499"/>
        <dbReference type="ChEBI" id="CHEBI:57306"/>
        <dbReference type="ChEBI" id="CHEBI:57307"/>
    </reaction>
</comment>
<dbReference type="PANTHER" id="PTHR40255">
    <property type="entry name" value="UPF0093 MEMBRANE PROTEIN SLR1790"/>
    <property type="match status" value="1"/>
</dbReference>
<accession>A0A1E3VG59</accession>
<comment type="pathway">
    <text evidence="2 14">Porphyrin-containing compound metabolism; protoporphyrin-IX biosynthesis; protoporphyrin-IX from protoporphyrinogen-IX: step 1/1.</text>
</comment>
<evidence type="ECO:0000256" key="3">
    <source>
        <dbReference type="ARBA" id="ARBA00006501"/>
    </source>
</evidence>
<dbReference type="InterPro" id="IPR005265">
    <property type="entry name" value="HemJ-like"/>
</dbReference>
<comment type="caution">
    <text evidence="16">The sequence shown here is derived from an EMBL/GenBank/DDBJ whole genome shotgun (WGS) entry which is preliminary data.</text>
</comment>
<dbReference type="GO" id="GO:0046872">
    <property type="term" value="F:metal ion binding"/>
    <property type="evidence" value="ECO:0007669"/>
    <property type="project" value="UniProtKB-UniRule"/>
</dbReference>
<evidence type="ECO:0000256" key="12">
    <source>
        <dbReference type="ARBA" id="ARBA00023136"/>
    </source>
</evidence>
<evidence type="ECO:0000256" key="8">
    <source>
        <dbReference type="ARBA" id="ARBA00022723"/>
    </source>
</evidence>
<keyword evidence="10" id="KW-0560">Oxidoreductase</keyword>
<dbReference type="Pfam" id="PF03653">
    <property type="entry name" value="UPF0093"/>
    <property type="match status" value="1"/>
</dbReference>
<keyword evidence="6 14" id="KW-0349">Heme</keyword>